<dbReference type="InterPro" id="IPR018860">
    <property type="entry name" value="APC_suCDC26"/>
</dbReference>
<evidence type="ECO:0000256" key="1">
    <source>
        <dbReference type="ARBA" id="ARBA00022786"/>
    </source>
</evidence>
<keyword evidence="4" id="KW-1185">Reference proteome</keyword>
<feature type="region of interest" description="Disordered" evidence="2">
    <location>
        <begin position="54"/>
        <end position="75"/>
    </location>
</feature>
<dbReference type="STRING" id="94128.A0A2A3EGI8"/>
<evidence type="ECO:0000256" key="2">
    <source>
        <dbReference type="SAM" id="MobiDB-lite"/>
    </source>
</evidence>
<dbReference type="Proteomes" id="UP000242457">
    <property type="component" value="Unassembled WGS sequence"/>
</dbReference>
<accession>A0A2A3EGI8</accession>
<dbReference type="OrthoDB" id="2422341at2759"/>
<dbReference type="GO" id="GO:0005680">
    <property type="term" value="C:anaphase-promoting complex"/>
    <property type="evidence" value="ECO:0007669"/>
    <property type="project" value="InterPro"/>
</dbReference>
<reference evidence="3 4" key="1">
    <citation type="submission" date="2014-07" db="EMBL/GenBank/DDBJ databases">
        <title>Genomic and transcriptomic analysis on Apis cerana provide comprehensive insights into honey bee biology.</title>
        <authorList>
            <person name="Diao Q."/>
            <person name="Sun L."/>
            <person name="Zheng H."/>
            <person name="Zheng H."/>
            <person name="Xu S."/>
            <person name="Wang S."/>
            <person name="Zeng Z."/>
            <person name="Hu F."/>
            <person name="Su S."/>
            <person name="Wu J."/>
        </authorList>
    </citation>
    <scope>NUCLEOTIDE SEQUENCE [LARGE SCALE GENOMIC DNA]</scope>
    <source>
        <tissue evidence="3">Pupae without intestine</tissue>
    </source>
</reference>
<evidence type="ECO:0000313" key="4">
    <source>
        <dbReference type="Proteomes" id="UP000242457"/>
    </source>
</evidence>
<organism evidence="3 4">
    <name type="scientific">Apis cerana cerana</name>
    <name type="common">Oriental honeybee</name>
    <dbReference type="NCBI Taxonomy" id="94128"/>
    <lineage>
        <taxon>Eukaryota</taxon>
        <taxon>Metazoa</taxon>
        <taxon>Ecdysozoa</taxon>
        <taxon>Arthropoda</taxon>
        <taxon>Hexapoda</taxon>
        <taxon>Insecta</taxon>
        <taxon>Pterygota</taxon>
        <taxon>Neoptera</taxon>
        <taxon>Endopterygota</taxon>
        <taxon>Hymenoptera</taxon>
        <taxon>Apocrita</taxon>
        <taxon>Aculeata</taxon>
        <taxon>Apoidea</taxon>
        <taxon>Anthophila</taxon>
        <taxon>Apidae</taxon>
        <taxon>Apis</taxon>
    </lineage>
</organism>
<keyword evidence="1" id="KW-0833">Ubl conjugation pathway</keyword>
<name>A0A2A3EGI8_APICC</name>
<proteinExistence type="predicted"/>
<sequence>MCIVESSACSEYFYIEKKGALNFFLVKMIRRSPTRIDLRLDDLQEYEAMRKALEAKKESERPPTFNPPSWGGKVPQSEIQERIGYMPQQNQPTHSRPNI</sequence>
<protein>
    <submittedName>
        <fullName evidence="3">Anaphase-promoting complex subunit A</fullName>
    </submittedName>
</protein>
<dbReference type="EMBL" id="KZ288266">
    <property type="protein sequence ID" value="PBC30276.1"/>
    <property type="molecule type" value="Genomic_DNA"/>
</dbReference>
<evidence type="ECO:0000313" key="3">
    <source>
        <dbReference type="EMBL" id="PBC30276.1"/>
    </source>
</evidence>
<dbReference type="Pfam" id="PF10471">
    <property type="entry name" value="ANAPC_CDC26"/>
    <property type="match status" value="1"/>
</dbReference>
<dbReference type="GO" id="GO:0031145">
    <property type="term" value="P:anaphase-promoting complex-dependent catabolic process"/>
    <property type="evidence" value="ECO:0007669"/>
    <property type="project" value="InterPro"/>
</dbReference>
<gene>
    <name evidence="3" type="ORF">APICC_08550</name>
</gene>
<dbReference type="AlphaFoldDB" id="A0A2A3EGI8"/>